<dbReference type="GO" id="GO:0071555">
    <property type="term" value="P:cell wall organization"/>
    <property type="evidence" value="ECO:0007669"/>
    <property type="project" value="UniProtKB-KW"/>
</dbReference>
<keyword evidence="12" id="KW-0624">Polysaccharide degradation</keyword>
<evidence type="ECO:0000256" key="11">
    <source>
        <dbReference type="ARBA" id="ARBA00023316"/>
    </source>
</evidence>
<feature type="compositionally biased region" description="Basic residues" evidence="15">
    <location>
        <begin position="500"/>
        <end position="511"/>
    </location>
</feature>
<dbReference type="GO" id="GO:0004558">
    <property type="term" value="F:alpha-1,4-glucosidase activity"/>
    <property type="evidence" value="ECO:0007669"/>
    <property type="project" value="UniProtKB-EC"/>
</dbReference>
<comment type="catalytic activity">
    <reaction evidence="1">
        <text>Hydrolysis of terminal, non-reducing beta-D-glucosyl residues with release of beta-D-glucose.</text>
        <dbReference type="EC" id="3.2.1.21"/>
    </reaction>
</comment>
<evidence type="ECO:0000256" key="15">
    <source>
        <dbReference type="SAM" id="MobiDB-lite"/>
    </source>
</evidence>
<dbReference type="InterPro" id="IPR017853">
    <property type="entry name" value="GH"/>
</dbReference>
<dbReference type="GO" id="GO:0030246">
    <property type="term" value="F:carbohydrate binding"/>
    <property type="evidence" value="ECO:0007669"/>
    <property type="project" value="InterPro"/>
</dbReference>
<comment type="subcellular location">
    <subcellularLocation>
        <location evidence="3">Secreted</location>
    </subcellularLocation>
</comment>
<dbReference type="STRING" id="1745343.A0A2J6QEB3"/>
<dbReference type="EMBL" id="KZ613472">
    <property type="protein sequence ID" value="PMD24597.1"/>
    <property type="molecule type" value="Genomic_DNA"/>
</dbReference>
<keyword evidence="7 14" id="KW-0378">Hydrolase</keyword>
<dbReference type="InterPro" id="IPR011013">
    <property type="entry name" value="Gal_mutarotase_sf_dom"/>
</dbReference>
<dbReference type="GO" id="GO:0000272">
    <property type="term" value="P:polysaccharide catabolic process"/>
    <property type="evidence" value="ECO:0007669"/>
    <property type="project" value="UniProtKB-KW"/>
</dbReference>
<evidence type="ECO:0000259" key="18">
    <source>
        <dbReference type="Pfam" id="PF21365"/>
    </source>
</evidence>
<accession>A0A2J6QEB3</accession>
<evidence type="ECO:0000256" key="13">
    <source>
        <dbReference type="ARBA" id="ARBA00025512"/>
    </source>
</evidence>
<proteinExistence type="inferred from homology"/>
<dbReference type="CDD" id="cd06602">
    <property type="entry name" value="GH31_MGAM_SI_GAA"/>
    <property type="match status" value="1"/>
</dbReference>
<dbReference type="SUPFAM" id="SSF51011">
    <property type="entry name" value="Glycosyl hydrolase domain"/>
    <property type="match status" value="1"/>
</dbReference>
<comment type="similarity">
    <text evidence="4 14">Belongs to the glycosyl hydrolase 31 family.</text>
</comment>
<dbReference type="Proteomes" id="UP000235672">
    <property type="component" value="Unassembled WGS sequence"/>
</dbReference>
<dbReference type="CDD" id="cd14752">
    <property type="entry name" value="GH31_N"/>
    <property type="match status" value="1"/>
</dbReference>
<feature type="domain" description="Glycoside hydrolase family 31 TIM barrel" evidence="16">
    <location>
        <begin position="290"/>
        <end position="695"/>
    </location>
</feature>
<evidence type="ECO:0000256" key="2">
    <source>
        <dbReference type="ARBA" id="ARBA00001657"/>
    </source>
</evidence>
<dbReference type="InterPro" id="IPR048395">
    <property type="entry name" value="Glyco_hydro_31_C"/>
</dbReference>
<evidence type="ECO:0000256" key="4">
    <source>
        <dbReference type="ARBA" id="ARBA00007806"/>
    </source>
</evidence>
<reference evidence="19 20" key="1">
    <citation type="submission" date="2016-05" db="EMBL/GenBank/DDBJ databases">
        <title>A degradative enzymes factory behind the ericoid mycorrhizal symbiosis.</title>
        <authorList>
            <consortium name="DOE Joint Genome Institute"/>
            <person name="Martino E."/>
            <person name="Morin E."/>
            <person name="Grelet G."/>
            <person name="Kuo A."/>
            <person name="Kohler A."/>
            <person name="Daghino S."/>
            <person name="Barry K."/>
            <person name="Choi C."/>
            <person name="Cichocki N."/>
            <person name="Clum A."/>
            <person name="Copeland A."/>
            <person name="Hainaut M."/>
            <person name="Haridas S."/>
            <person name="Labutti K."/>
            <person name="Lindquist E."/>
            <person name="Lipzen A."/>
            <person name="Khouja H.-R."/>
            <person name="Murat C."/>
            <person name="Ohm R."/>
            <person name="Olson A."/>
            <person name="Spatafora J."/>
            <person name="Veneault-Fourrey C."/>
            <person name="Henrissat B."/>
            <person name="Grigoriev I."/>
            <person name="Martin F."/>
            <person name="Perotto S."/>
        </authorList>
    </citation>
    <scope>NUCLEOTIDE SEQUENCE [LARGE SCALE GENOMIC DNA]</scope>
    <source>
        <strain evidence="19 20">UAMH 7357</strain>
    </source>
</reference>
<keyword evidence="10 14" id="KW-0326">Glycosidase</keyword>
<dbReference type="Pfam" id="PF13802">
    <property type="entry name" value="Gal_mutarotas_2"/>
    <property type="match status" value="1"/>
</dbReference>
<keyword evidence="20" id="KW-1185">Reference proteome</keyword>
<gene>
    <name evidence="19" type="ORF">NA56DRAFT_700243</name>
</gene>
<evidence type="ECO:0000256" key="12">
    <source>
        <dbReference type="ARBA" id="ARBA00023326"/>
    </source>
</evidence>
<evidence type="ECO:0000256" key="9">
    <source>
        <dbReference type="ARBA" id="ARBA00023277"/>
    </source>
</evidence>
<dbReference type="SUPFAM" id="SSF74650">
    <property type="entry name" value="Galactose mutarotase-like"/>
    <property type="match status" value="1"/>
</dbReference>
<evidence type="ECO:0000259" key="16">
    <source>
        <dbReference type="Pfam" id="PF01055"/>
    </source>
</evidence>
<dbReference type="PANTHER" id="PTHR22762:SF67">
    <property type="entry name" value="ALPHA_BETA-GLUCOSIDASE AGDC-RELATED"/>
    <property type="match status" value="1"/>
</dbReference>
<dbReference type="Gene3D" id="3.20.20.80">
    <property type="entry name" value="Glycosidases"/>
    <property type="match status" value="1"/>
</dbReference>
<evidence type="ECO:0000256" key="1">
    <source>
        <dbReference type="ARBA" id="ARBA00000448"/>
    </source>
</evidence>
<keyword evidence="9" id="KW-0119">Carbohydrate metabolism</keyword>
<sequence length="906" mass="101800">MIFLEAFAWLFPSNLAVLAWQIMRGYLVLGACKMMIFGGEVCPSQHECLGGYTASNFQYTHSGVTADLKLRQPACDVYGLDLKDLRLTVDYETEYRIHLKIFDVDEQVYQIPESVLPRPRGSVSAGESALEVRVVEDPFSFAVVRKDNHEAIFNTSGSDIIFESQYLRFRTSLPLHPIIYGLGEHTDPMLLLTTDYIRTFWSRDAGMVPPGTNLYGNHPVYFEHRVQSNSTHGVAFVNSNGMDIKINRKKKSGQYLEYNTVGGIIDLYFLAGPGPIDVARQFSEVSGKAAMMPYWGFGFHQCRFGYGNVENVFEVVRSYAKANIPLETMWTDIDYMDGFKVFTLNPEGFPLDKTRELVDYLHDHDQHYVMMVDPAIAYQDYPAFNKGKEEGIFMKTANGSIYRGVVWPGTTAYPDWFNDKTQAYWNGQFSSFFNKSTGVDIDALWIDMNEPSNFCDYPCNPPEGLIAESGLVSPLVLPDAATAQRPIQAPPNGSQPQKHVTSKRRDGRKMKGLPGRDLINPKYAIHNVGGSLSNHTVPTDLIHTNGLAEYDTHNLYGTMMSATSREAMLSRRPTKRPLVITRSTFMGAGAKVGHWLGDNVSDWGNYRRSIRHMLQFSSFFQVPMVGADVCGFVGSSTETLCARWATLGAFYTFYRNHNNPWPAVGQEFYQWPMVADAARKAIDTRYRLLDYIYTAFHKQTVDGTPVMSPMWFLYPTDPKTFPVHLQYFYGPSLLISPVTEEAYTNVTIYLPSDQFYDFHTVKPISGNGSNITLTNISFTEIPVHIRGGTIIPLRTKSANTTTALRKLDFELLVAPDKEGRAKGELYLDDGDSLVQQATSEIEFWFDKATKILEMNGTFGYDAGVKIGNLTVLGGSGPLRCLLDRKLTAGFAVNIGRIKCTSYYAEV</sequence>
<keyword evidence="6" id="KW-0732">Signal</keyword>
<evidence type="ECO:0000256" key="6">
    <source>
        <dbReference type="ARBA" id="ARBA00022729"/>
    </source>
</evidence>
<dbReference type="Gene3D" id="2.60.40.1760">
    <property type="entry name" value="glycosyl hydrolase (family 31)"/>
    <property type="match status" value="1"/>
</dbReference>
<evidence type="ECO:0000313" key="19">
    <source>
        <dbReference type="EMBL" id="PMD24597.1"/>
    </source>
</evidence>
<comment type="function">
    <text evidence="13">Glucosidase involved in the degradation of cellulosic biomass. Has both alpha- and beta-glucosidase activity.</text>
</comment>
<feature type="domain" description="Glycoside hydrolase family 31 N-terminal" evidence="17">
    <location>
        <begin position="100"/>
        <end position="241"/>
    </location>
</feature>
<keyword evidence="8" id="KW-0325">Glycoprotein</keyword>
<dbReference type="GO" id="GO:0005576">
    <property type="term" value="C:extracellular region"/>
    <property type="evidence" value="ECO:0007669"/>
    <property type="project" value="UniProtKB-SubCell"/>
</dbReference>
<evidence type="ECO:0000259" key="17">
    <source>
        <dbReference type="Pfam" id="PF13802"/>
    </source>
</evidence>
<evidence type="ECO:0000256" key="3">
    <source>
        <dbReference type="ARBA" id="ARBA00004613"/>
    </source>
</evidence>
<comment type="catalytic activity">
    <reaction evidence="2">
        <text>Hydrolysis of terminal, non-reducing (1-&gt;4)-linked alpha-D-glucose residues with release of alpha-D-glucose.</text>
        <dbReference type="EC" id="3.2.1.20"/>
    </reaction>
</comment>
<dbReference type="InterPro" id="IPR025887">
    <property type="entry name" value="Glyco_hydro_31_N_dom"/>
</dbReference>
<dbReference type="GO" id="GO:0008422">
    <property type="term" value="F:beta-glucosidase activity"/>
    <property type="evidence" value="ECO:0007669"/>
    <property type="project" value="UniProtKB-EC"/>
</dbReference>
<evidence type="ECO:0000256" key="10">
    <source>
        <dbReference type="ARBA" id="ARBA00023295"/>
    </source>
</evidence>
<dbReference type="AlphaFoldDB" id="A0A2J6QEB3"/>
<protein>
    <submittedName>
        <fullName evidence="19">Glycoside hydrolase family 31 protein</fullName>
    </submittedName>
</protein>
<dbReference type="Pfam" id="PF21365">
    <property type="entry name" value="Glyco_hydro_31_3rd"/>
    <property type="match status" value="1"/>
</dbReference>
<feature type="domain" description="Glycosyl hydrolase family 31 C-terminal" evidence="18">
    <location>
        <begin position="703"/>
        <end position="791"/>
    </location>
</feature>
<name>A0A2J6QEB3_9HELO</name>
<dbReference type="InterPro" id="IPR000322">
    <property type="entry name" value="Glyco_hydro_31_TIM"/>
</dbReference>
<evidence type="ECO:0000256" key="7">
    <source>
        <dbReference type="ARBA" id="ARBA00022801"/>
    </source>
</evidence>
<keyword evidence="5" id="KW-0964">Secreted</keyword>
<dbReference type="Pfam" id="PF01055">
    <property type="entry name" value="Glyco_hydro_31_2nd"/>
    <property type="match status" value="1"/>
</dbReference>
<organism evidence="19 20">
    <name type="scientific">Hyaloscypha hepaticicola</name>
    <dbReference type="NCBI Taxonomy" id="2082293"/>
    <lineage>
        <taxon>Eukaryota</taxon>
        <taxon>Fungi</taxon>
        <taxon>Dikarya</taxon>
        <taxon>Ascomycota</taxon>
        <taxon>Pezizomycotina</taxon>
        <taxon>Leotiomycetes</taxon>
        <taxon>Helotiales</taxon>
        <taxon>Hyaloscyphaceae</taxon>
        <taxon>Hyaloscypha</taxon>
    </lineage>
</organism>
<dbReference type="OrthoDB" id="5839090at2759"/>
<dbReference type="PANTHER" id="PTHR22762">
    <property type="entry name" value="ALPHA-GLUCOSIDASE"/>
    <property type="match status" value="1"/>
</dbReference>
<dbReference type="InterPro" id="IPR013780">
    <property type="entry name" value="Glyco_hydro_b"/>
</dbReference>
<evidence type="ECO:0000313" key="20">
    <source>
        <dbReference type="Proteomes" id="UP000235672"/>
    </source>
</evidence>
<evidence type="ECO:0000256" key="14">
    <source>
        <dbReference type="RuleBase" id="RU361185"/>
    </source>
</evidence>
<dbReference type="Gene3D" id="2.60.40.1180">
    <property type="entry name" value="Golgi alpha-mannosidase II"/>
    <property type="match status" value="2"/>
</dbReference>
<feature type="region of interest" description="Disordered" evidence="15">
    <location>
        <begin position="485"/>
        <end position="513"/>
    </location>
</feature>
<keyword evidence="11" id="KW-0961">Cell wall biogenesis/degradation</keyword>
<evidence type="ECO:0000256" key="5">
    <source>
        <dbReference type="ARBA" id="ARBA00022525"/>
    </source>
</evidence>
<evidence type="ECO:0000256" key="8">
    <source>
        <dbReference type="ARBA" id="ARBA00023180"/>
    </source>
</evidence>
<dbReference type="SUPFAM" id="SSF51445">
    <property type="entry name" value="(Trans)glycosidases"/>
    <property type="match status" value="1"/>
</dbReference>